<comment type="caution">
    <text evidence="2">The sequence shown here is derived from an EMBL/GenBank/DDBJ whole genome shotgun (WGS) entry which is preliminary data.</text>
</comment>
<keyword evidence="1" id="KW-0732">Signal</keyword>
<evidence type="ECO:0008006" key="4">
    <source>
        <dbReference type="Google" id="ProtNLM"/>
    </source>
</evidence>
<accession>A0A2T0Q7Y9</accession>
<gene>
    <name evidence="2" type="ORF">CLV72_103553</name>
</gene>
<dbReference type="Proteomes" id="UP000237846">
    <property type="component" value="Unassembled WGS sequence"/>
</dbReference>
<dbReference type="RefSeq" id="WP_106245025.1">
    <property type="nucleotide sequence ID" value="NZ_PVZC01000003.1"/>
</dbReference>
<reference evidence="2 3" key="1">
    <citation type="submission" date="2018-03" db="EMBL/GenBank/DDBJ databases">
        <title>Genomic Encyclopedia of Archaeal and Bacterial Type Strains, Phase II (KMG-II): from individual species to whole genera.</title>
        <authorList>
            <person name="Goeker M."/>
        </authorList>
    </citation>
    <scope>NUCLEOTIDE SEQUENCE [LARGE SCALE GENOMIC DNA]</scope>
    <source>
        <strain evidence="2 3">DSM 45601</strain>
    </source>
</reference>
<evidence type="ECO:0000256" key="1">
    <source>
        <dbReference type="SAM" id="SignalP"/>
    </source>
</evidence>
<keyword evidence="3" id="KW-1185">Reference proteome</keyword>
<feature type="chain" id="PRO_5015766229" description="Small secreted domain DUF320" evidence="1">
    <location>
        <begin position="28"/>
        <end position="79"/>
    </location>
</feature>
<proteinExistence type="predicted"/>
<evidence type="ECO:0000313" key="3">
    <source>
        <dbReference type="Proteomes" id="UP000237846"/>
    </source>
</evidence>
<dbReference type="AlphaFoldDB" id="A0A2T0Q7Y9"/>
<name>A0A2T0Q7Y9_9ACTN</name>
<dbReference type="EMBL" id="PVZC01000003">
    <property type="protein sequence ID" value="PRX99945.1"/>
    <property type="molecule type" value="Genomic_DNA"/>
</dbReference>
<feature type="signal peptide" evidence="1">
    <location>
        <begin position="1"/>
        <end position="27"/>
    </location>
</feature>
<evidence type="ECO:0000313" key="2">
    <source>
        <dbReference type="EMBL" id="PRX99945.1"/>
    </source>
</evidence>
<organism evidence="2 3">
    <name type="scientific">Allonocardiopsis opalescens</name>
    <dbReference type="NCBI Taxonomy" id="1144618"/>
    <lineage>
        <taxon>Bacteria</taxon>
        <taxon>Bacillati</taxon>
        <taxon>Actinomycetota</taxon>
        <taxon>Actinomycetes</taxon>
        <taxon>Streptosporangiales</taxon>
        <taxon>Allonocardiopsis</taxon>
    </lineage>
</organism>
<sequence>MLRKLGISGLVAAAALGGALVASPAHAGGGDEGFNQNTSLIPVNLCQNDIAAVIGVIIPIASPETLGECNNASVFQVND</sequence>
<protein>
    <recommendedName>
        <fullName evidence="4">Small secreted domain DUF320</fullName>
    </recommendedName>
</protein>